<evidence type="ECO:0000313" key="6">
    <source>
        <dbReference type="Proteomes" id="UP000790096"/>
    </source>
</evidence>
<dbReference type="RefSeq" id="WP_214236980.1">
    <property type="nucleotide sequence ID" value="NZ_JABBFR010000008.1"/>
</dbReference>
<proteinExistence type="predicted"/>
<accession>A0ABS5SW04</accession>
<gene>
    <name evidence="5" type="ORF">HH682_07570</name>
</gene>
<keyword evidence="3" id="KW-0574">Periplasm</keyword>
<keyword evidence="4" id="KW-0472">Membrane</keyword>
<evidence type="ECO:0000256" key="4">
    <source>
        <dbReference type="SAM" id="Phobius"/>
    </source>
</evidence>
<reference evidence="5 6" key="1">
    <citation type="submission" date="2020-04" db="EMBL/GenBank/DDBJ databases">
        <title>Genome sequencing of Rosenbergiella species.</title>
        <authorList>
            <person name="Alvarez-Perez S."/>
            <person name="Lievens B."/>
        </authorList>
    </citation>
    <scope>NUCLEOTIDE SEQUENCE [LARGE SCALE GENOMIC DNA]</scope>
    <source>
        <strain evidence="5 6">S61</strain>
    </source>
</reference>
<protein>
    <submittedName>
        <fullName evidence="5">SecA regulator SecM</fullName>
    </submittedName>
</protein>
<name>A0ABS5SW04_9GAMM</name>
<evidence type="ECO:0000256" key="2">
    <source>
        <dbReference type="ARBA" id="ARBA00022729"/>
    </source>
</evidence>
<evidence type="ECO:0000256" key="3">
    <source>
        <dbReference type="ARBA" id="ARBA00022764"/>
    </source>
</evidence>
<comment type="caution">
    <text evidence="5">The sequence shown here is derived from an EMBL/GenBank/DDBJ whole genome shotgun (WGS) entry which is preliminary data.</text>
</comment>
<dbReference type="Proteomes" id="UP000790096">
    <property type="component" value="Unassembled WGS sequence"/>
</dbReference>
<sequence length="167" mass="18743">MIGLISRWGQLGRRYLWPHLLLGIVAAGLGLPFTNGLLTNTNDSALSNKLSVSPQARIYHIIRLHERVLRPTYVQNFWHQQTLRAVIRHLSFSLPRTQRSEPAYSQLTVKSLVALYSFITLLTSAAAFKASRLIRERLATGIPIVFSAGHWVAQVQGIRAGPLHDKN</sequence>
<dbReference type="InterPro" id="IPR009502">
    <property type="entry name" value="SecM"/>
</dbReference>
<keyword evidence="1" id="KW-0963">Cytoplasm</keyword>
<dbReference type="EMBL" id="JABBFR010000008">
    <property type="protein sequence ID" value="MBT0724298.1"/>
    <property type="molecule type" value="Genomic_DNA"/>
</dbReference>
<keyword evidence="6" id="KW-1185">Reference proteome</keyword>
<dbReference type="NCBIfam" id="NF002799">
    <property type="entry name" value="PRK02943.1-1"/>
    <property type="match status" value="1"/>
</dbReference>
<evidence type="ECO:0000313" key="5">
    <source>
        <dbReference type="EMBL" id="MBT0724298.1"/>
    </source>
</evidence>
<keyword evidence="4" id="KW-0812">Transmembrane</keyword>
<organism evidence="5 6">
    <name type="scientific">Rosenbergiella gaditana</name>
    <dbReference type="NCBI Taxonomy" id="2726987"/>
    <lineage>
        <taxon>Bacteria</taxon>
        <taxon>Pseudomonadati</taxon>
        <taxon>Pseudomonadota</taxon>
        <taxon>Gammaproteobacteria</taxon>
        <taxon>Enterobacterales</taxon>
        <taxon>Erwiniaceae</taxon>
        <taxon>Rosenbergiella</taxon>
    </lineage>
</organism>
<keyword evidence="4" id="KW-1133">Transmembrane helix</keyword>
<evidence type="ECO:0000256" key="1">
    <source>
        <dbReference type="ARBA" id="ARBA00022490"/>
    </source>
</evidence>
<dbReference type="Pfam" id="PF06558">
    <property type="entry name" value="SecM"/>
    <property type="match status" value="1"/>
</dbReference>
<feature type="transmembrane region" description="Helical" evidence="4">
    <location>
        <begin position="20"/>
        <end position="38"/>
    </location>
</feature>
<keyword evidence="2" id="KW-0732">Signal</keyword>